<keyword evidence="4 5" id="KW-0472">Membrane</keyword>
<dbReference type="Gene3D" id="1.10.357.140">
    <property type="entry name" value="UbiA prenyltransferase"/>
    <property type="match status" value="1"/>
</dbReference>
<dbReference type="EMBL" id="PEZH01000022">
    <property type="protein sequence ID" value="PIS15200.1"/>
    <property type="molecule type" value="Genomic_DNA"/>
</dbReference>
<evidence type="ECO:0000256" key="1">
    <source>
        <dbReference type="ARBA" id="ARBA00004141"/>
    </source>
</evidence>
<feature type="transmembrane region" description="Helical" evidence="5">
    <location>
        <begin position="89"/>
        <end position="110"/>
    </location>
</feature>
<comment type="caution">
    <text evidence="6">The sequence shown here is derived from an EMBL/GenBank/DDBJ whole genome shotgun (WGS) entry which is preliminary data.</text>
</comment>
<feature type="transmembrane region" description="Helical" evidence="5">
    <location>
        <begin position="291"/>
        <end position="309"/>
    </location>
</feature>
<reference evidence="7" key="1">
    <citation type="submission" date="2017-09" db="EMBL/GenBank/DDBJ databases">
        <title>Depth-based differentiation of microbial function through sediment-hosted aquifers and enrichment of novel symbionts in the deep terrestrial subsurface.</title>
        <authorList>
            <person name="Probst A.J."/>
            <person name="Ladd B."/>
            <person name="Jarett J.K."/>
            <person name="Geller-Mcgrath D.E."/>
            <person name="Sieber C.M.K."/>
            <person name="Emerson J.B."/>
            <person name="Anantharaman K."/>
            <person name="Thomas B.C."/>
            <person name="Malmstrom R."/>
            <person name="Stieglmeier M."/>
            <person name="Klingl A."/>
            <person name="Woyke T."/>
            <person name="Ryan C.M."/>
            <person name="Banfield J.F."/>
        </authorList>
    </citation>
    <scope>NUCLEOTIDE SEQUENCE [LARGE SCALE GENOMIC DNA]</scope>
</reference>
<protein>
    <recommendedName>
        <fullName evidence="8">Decaprenyl-phosphate phosphoribosyltransferase</fullName>
    </recommendedName>
</protein>
<evidence type="ECO:0000256" key="3">
    <source>
        <dbReference type="ARBA" id="ARBA00022989"/>
    </source>
</evidence>
<evidence type="ECO:0000256" key="2">
    <source>
        <dbReference type="ARBA" id="ARBA00022692"/>
    </source>
</evidence>
<keyword evidence="2 5" id="KW-0812">Transmembrane</keyword>
<organism evidence="6 7">
    <name type="scientific">Candidatus Shapirobacteria bacterium CG09_land_8_20_14_0_10_38_17</name>
    <dbReference type="NCBI Taxonomy" id="1974884"/>
    <lineage>
        <taxon>Bacteria</taxon>
        <taxon>Candidatus Shapironibacteriota</taxon>
    </lineage>
</organism>
<name>A0A2H0WRC3_9BACT</name>
<proteinExistence type="predicted"/>
<dbReference type="GO" id="GO:0016765">
    <property type="term" value="F:transferase activity, transferring alkyl or aryl (other than methyl) groups"/>
    <property type="evidence" value="ECO:0007669"/>
    <property type="project" value="InterPro"/>
</dbReference>
<feature type="transmembrane region" description="Helical" evidence="5">
    <location>
        <begin position="161"/>
        <end position="180"/>
    </location>
</feature>
<evidence type="ECO:0000313" key="6">
    <source>
        <dbReference type="EMBL" id="PIS15200.1"/>
    </source>
</evidence>
<evidence type="ECO:0000256" key="5">
    <source>
        <dbReference type="SAM" id="Phobius"/>
    </source>
</evidence>
<feature type="transmembrane region" description="Helical" evidence="5">
    <location>
        <begin position="209"/>
        <end position="234"/>
    </location>
</feature>
<dbReference type="AlphaFoldDB" id="A0A2H0WRC3"/>
<gene>
    <name evidence="6" type="ORF">COT63_01255</name>
</gene>
<feature type="transmembrane region" description="Helical" evidence="5">
    <location>
        <begin position="254"/>
        <end position="270"/>
    </location>
</feature>
<evidence type="ECO:0000256" key="4">
    <source>
        <dbReference type="ARBA" id="ARBA00023136"/>
    </source>
</evidence>
<evidence type="ECO:0008006" key="8">
    <source>
        <dbReference type="Google" id="ProtNLM"/>
    </source>
</evidence>
<accession>A0A2H0WRC3</accession>
<dbReference type="InterPro" id="IPR000537">
    <property type="entry name" value="UbiA_prenyltransferase"/>
</dbReference>
<evidence type="ECO:0000313" key="7">
    <source>
        <dbReference type="Proteomes" id="UP000231282"/>
    </source>
</evidence>
<dbReference type="Pfam" id="PF01040">
    <property type="entry name" value="UbiA"/>
    <property type="match status" value="1"/>
</dbReference>
<sequence>MIKKKYLNQLKPLIISLRLHQWIKNLAIFAAIIFSGQLFNANLFYSTVLGFVTLCLLSSASYLFNDIIDAPYDRLHPIKKSRPIACGNLKINTAFQCALFLLITSLILAFFLSNSFFVIVLIFATLHLAYSLILKKHALFDILSIATSFILRVYSGEVLTAYHIPIWLMLSVVFLSLFVASGKRLSELVKIGSKTRPVLVKYQEKLLDFYLSTFANATLLCYSLFAFTAQPPIFRDKIFQFLLSNYPKTLDRKWLMATIPFVILGIMRYAQMIYLNQTGEQPEKILISDRLLLLTILGWGITVITLVYVS</sequence>
<dbReference type="CDD" id="cd13963">
    <property type="entry name" value="PT_UbiA_2"/>
    <property type="match status" value="1"/>
</dbReference>
<comment type="subcellular location">
    <subcellularLocation>
        <location evidence="1">Membrane</location>
        <topology evidence="1">Multi-pass membrane protein</topology>
    </subcellularLocation>
</comment>
<keyword evidence="3 5" id="KW-1133">Transmembrane helix</keyword>
<dbReference type="Proteomes" id="UP000231282">
    <property type="component" value="Unassembled WGS sequence"/>
</dbReference>
<feature type="transmembrane region" description="Helical" evidence="5">
    <location>
        <begin position="45"/>
        <end position="68"/>
    </location>
</feature>
<feature type="transmembrane region" description="Helical" evidence="5">
    <location>
        <begin position="21"/>
        <end position="39"/>
    </location>
</feature>
<dbReference type="InterPro" id="IPR044878">
    <property type="entry name" value="UbiA_sf"/>
</dbReference>
<dbReference type="GO" id="GO:0016020">
    <property type="term" value="C:membrane"/>
    <property type="evidence" value="ECO:0007669"/>
    <property type="project" value="UniProtKB-SubCell"/>
</dbReference>